<proteinExistence type="predicted"/>
<comment type="caution">
    <text evidence="1">The sequence shown here is derived from an EMBL/GenBank/DDBJ whole genome shotgun (WGS) entry which is preliminary data.</text>
</comment>
<reference evidence="1" key="1">
    <citation type="submission" date="2021-10" db="EMBL/GenBank/DDBJ databases">
        <title>Psilocybe cubensis genome.</title>
        <authorList>
            <person name="Mckernan K.J."/>
            <person name="Crawford S."/>
            <person name="Trippe A."/>
            <person name="Kane L.T."/>
            <person name="Mclaughlin S."/>
        </authorList>
    </citation>
    <scope>NUCLEOTIDE SEQUENCE</scope>
    <source>
        <strain evidence="1">MGC-MH-2018</strain>
    </source>
</reference>
<dbReference type="Proteomes" id="UP000664032">
    <property type="component" value="Unassembled WGS sequence"/>
</dbReference>
<evidence type="ECO:0000313" key="2">
    <source>
        <dbReference type="Proteomes" id="UP000664032"/>
    </source>
</evidence>
<sequence>MVEETGSYFASLSLRLRFALLGLNGNMIILLYDLIWLCIYLTGVASQDPILAAYFTSGVAIASILALNVSSVIGVVSRIARGTAITRDPPAGARWGRLASVLSDM</sequence>
<gene>
    <name evidence="1" type="ORF">JR316_0011539</name>
</gene>
<dbReference type="EMBL" id="JAFIQS020000011">
    <property type="protein sequence ID" value="KAH9475974.1"/>
    <property type="molecule type" value="Genomic_DNA"/>
</dbReference>
<keyword evidence="2" id="KW-1185">Reference proteome</keyword>
<accession>A0ACB8GK48</accession>
<organism evidence="1 2">
    <name type="scientific">Psilocybe cubensis</name>
    <name type="common">Psychedelic mushroom</name>
    <name type="synonym">Stropharia cubensis</name>
    <dbReference type="NCBI Taxonomy" id="181762"/>
    <lineage>
        <taxon>Eukaryota</taxon>
        <taxon>Fungi</taxon>
        <taxon>Dikarya</taxon>
        <taxon>Basidiomycota</taxon>
        <taxon>Agaricomycotina</taxon>
        <taxon>Agaricomycetes</taxon>
        <taxon>Agaricomycetidae</taxon>
        <taxon>Agaricales</taxon>
        <taxon>Agaricineae</taxon>
        <taxon>Strophariaceae</taxon>
        <taxon>Psilocybe</taxon>
    </lineage>
</organism>
<evidence type="ECO:0000313" key="1">
    <source>
        <dbReference type="EMBL" id="KAH9475974.1"/>
    </source>
</evidence>
<name>A0ACB8GK48_PSICU</name>
<protein>
    <submittedName>
        <fullName evidence="1">Uncharacterized protein</fullName>
    </submittedName>
</protein>